<evidence type="ECO:0000259" key="13">
    <source>
        <dbReference type="Pfam" id="PF22997"/>
    </source>
</evidence>
<feature type="transmembrane region" description="Helical" evidence="12">
    <location>
        <begin position="440"/>
        <end position="467"/>
    </location>
</feature>
<feature type="region of interest" description="Disordered" evidence="11">
    <location>
        <begin position="1"/>
        <end position="62"/>
    </location>
</feature>
<evidence type="ECO:0000256" key="1">
    <source>
        <dbReference type="ARBA" id="ARBA00004651"/>
    </source>
</evidence>
<keyword evidence="3" id="KW-1003">Cell membrane</keyword>
<organism evidence="14 15">
    <name type="scientific">Ceratobasidium theobromae</name>
    <dbReference type="NCBI Taxonomy" id="1582974"/>
    <lineage>
        <taxon>Eukaryota</taxon>
        <taxon>Fungi</taxon>
        <taxon>Dikarya</taxon>
        <taxon>Basidiomycota</taxon>
        <taxon>Agaricomycotina</taxon>
        <taxon>Agaricomycetes</taxon>
        <taxon>Cantharellales</taxon>
        <taxon>Ceratobasidiaceae</taxon>
        <taxon>Ceratobasidium</taxon>
    </lineage>
</organism>
<feature type="region of interest" description="Disordered" evidence="11">
    <location>
        <begin position="1135"/>
        <end position="1187"/>
    </location>
</feature>
<feature type="compositionally biased region" description="Polar residues" evidence="11">
    <location>
        <begin position="1264"/>
        <end position="1279"/>
    </location>
</feature>
<dbReference type="InterPro" id="IPR004835">
    <property type="entry name" value="Chitin_synth"/>
</dbReference>
<evidence type="ECO:0000313" key="15">
    <source>
        <dbReference type="Proteomes" id="UP000383932"/>
    </source>
</evidence>
<evidence type="ECO:0000313" key="14">
    <source>
        <dbReference type="EMBL" id="KAB5593179.1"/>
    </source>
</evidence>
<proteinExistence type="predicted"/>
<reference evidence="14 15" key="1">
    <citation type="journal article" date="2019" name="Fungal Biol. Biotechnol.">
        <title>Draft genome sequence of fastidious pathogen Ceratobasidium theobromae, which causes vascular-streak dieback in Theobroma cacao.</title>
        <authorList>
            <person name="Ali S.S."/>
            <person name="Asman A."/>
            <person name="Shao J."/>
            <person name="Firmansyah A.P."/>
            <person name="Susilo A.W."/>
            <person name="Rosmana A."/>
            <person name="McMahon P."/>
            <person name="Junaid M."/>
            <person name="Guest D."/>
            <person name="Kheng T.Y."/>
            <person name="Meinhardt L.W."/>
            <person name="Bailey B.A."/>
        </authorList>
    </citation>
    <scope>NUCLEOTIDE SEQUENCE [LARGE SCALE GENOMIC DNA]</scope>
    <source>
        <strain evidence="14 15">CT2</strain>
    </source>
</reference>
<dbReference type="Pfam" id="PF03142">
    <property type="entry name" value="Chitin_synth_2"/>
    <property type="match status" value="1"/>
</dbReference>
<feature type="transmembrane region" description="Helical" evidence="12">
    <location>
        <begin position="1036"/>
        <end position="1056"/>
    </location>
</feature>
<gene>
    <name evidence="14" type="ORF">CTheo_3342</name>
</gene>
<evidence type="ECO:0000256" key="3">
    <source>
        <dbReference type="ARBA" id="ARBA00022475"/>
    </source>
</evidence>
<keyword evidence="6 12" id="KW-0812">Transmembrane</keyword>
<dbReference type="CDD" id="cd04190">
    <property type="entry name" value="Chitin_synth_C"/>
    <property type="match status" value="1"/>
</dbReference>
<feature type="transmembrane region" description="Helical" evidence="12">
    <location>
        <begin position="1007"/>
        <end position="1030"/>
    </location>
</feature>
<dbReference type="GO" id="GO:0004100">
    <property type="term" value="F:chitin synthase activity"/>
    <property type="evidence" value="ECO:0007669"/>
    <property type="project" value="UniProtKB-EC"/>
</dbReference>
<accession>A0A5N5QNE9</accession>
<dbReference type="GO" id="GO:0005886">
    <property type="term" value="C:plasma membrane"/>
    <property type="evidence" value="ECO:0007669"/>
    <property type="project" value="UniProtKB-SubCell"/>
</dbReference>
<dbReference type="GO" id="GO:0006031">
    <property type="term" value="P:chitin biosynthetic process"/>
    <property type="evidence" value="ECO:0007669"/>
    <property type="project" value="TreeGrafter"/>
</dbReference>
<comment type="catalytic activity">
    <reaction evidence="10">
        <text>[(1-&gt;4)-N-acetyl-beta-D-glucosaminyl](n) + UDP-N-acetyl-alpha-D-glucosamine = [(1-&gt;4)-N-acetyl-beta-D-glucosaminyl](n+1) + UDP + H(+)</text>
        <dbReference type="Rhea" id="RHEA:16637"/>
        <dbReference type="Rhea" id="RHEA-COMP:9593"/>
        <dbReference type="Rhea" id="RHEA-COMP:9595"/>
        <dbReference type="ChEBI" id="CHEBI:15378"/>
        <dbReference type="ChEBI" id="CHEBI:17029"/>
        <dbReference type="ChEBI" id="CHEBI:57705"/>
        <dbReference type="ChEBI" id="CHEBI:58223"/>
        <dbReference type="EC" id="2.4.1.16"/>
    </reaction>
</comment>
<keyword evidence="7 12" id="KW-1133">Transmembrane helix</keyword>
<feature type="compositionally biased region" description="Polar residues" evidence="11">
    <location>
        <begin position="584"/>
        <end position="596"/>
    </location>
</feature>
<sequence length="1408" mass="155895">MSRPPRAAPPRPNGPQTSVSFSREQHAPPPTHDEDYHVAGADMRRKKSLVRPDREKIEPGHRQWHYRSHVEGARVDVMPSATGSVPTGVRRGRSLLGRDEEAGEGGLFRRPGNTLRRKHVTAQSSPPPDDSQEKTKGKWLDNIGPGPKDYWFIYCYLITCCVPRFLLASCGIRTPEQQRAWREKIGLIAIIVSLMAAVGFITFGFTQAVCGKPAPRLPAGEVQNGSVIIHGYAYDLADWKHPRVANVFDGNTSPLYAGILPSGGMDVSFLFQNPNENCAGLFEVPSGSSIATTGGRPNWVFPCNTFNQLGTSAVNKTGYANSRFCHTGSTSRTLLESLKSRRSVVYYGWDQVGDTSRSLAVYESNVLDLNLLNWLDTSQITYPQLFTDIQRRASNSTFQGRDITMHVYRLSQRRLANCLKDLITIGFIDTRSVGCVASDVVLYVSLVFIIGVVSIKFVMAVVFGWFLSWRLGSFGKESYAERMQRARAVEDWSDDIYRPAPGAYRPNANQNKWAAKDKEKKQFLPSTSRFSRADNKAQGGRPTTTYGEVAYRRATAGTSTPSSYGKTLPVLHHTPPDSPGYRASRSSTSLQYPSGSASDLDISGAACPFPLHNVIPQPPPDYEPFNFPLAHTICLVTAYSESIEGLRTTLDSLATTDYPNSHKLILVIADGLVKGSGNDMTTPEIVLSMMHEFVIPKEEVEPHSYVAIADGHKRHNMAKVYAGFYKYDSATVEKSKQQRVPVVLVSKCGNPLEAGEAKPGNRGKRDSQIVLMSFLQKVMFDERMTTFEYEFFNSIWRVTGVSPDRYEIVLCVDADTKVFPDSLTRMVSCMVHDEEIMGLCGETKIANKAETWVTMIQVFEYYISHHLTKAFESVFGGVTCLPGCFSIYRIKAPKGQSGYWVPILANPDIVEHYSENIIDTLHKKNLLLLGEDRYLTTLMLKTFPKRKMVFCPQAVCKTIVPDTFSVLLSQRRRWINSTIHNLAELILVRDLCGTFCFSMQFVVFMELAGTLVLPAAISFTLYLIVISILPKTDPKPVIPLILLGIILGLPGLLIVVTSRKVAYLGWMIVYLFSLPIWNFVLPAYAFWHFDDFSWGQTRMVAGEKKEAGHGDKEGEFDSSHIVMKRWAEFERDRRFKGNGTMAPPSRDSYDVGRNSPKRESNRYSLGSTNETYLSGNQRPRDDVSIEPSTTVVGSEYYRPRENSPLVMLPAPLAVASRPAPGPVPAAANTYGGARGAARDDSPASSSSPLTRSEDDIGPRPYVNEGSSSARPLLQDSNDGNLWGPGPNPYRWSQQADNTFNDHGGFFGDGDEVRGVPVRQSQPQAQGRGVSLVDPGPVSAPDGVKRVSKQRRQSTQPGQQASQTAPPVSGNKRYSRGPTPQSPSSSSSHHTLPPGAAPPNPRTGYTRYQ</sequence>
<keyword evidence="9" id="KW-0325">Glycoprotein</keyword>
<feature type="compositionally biased region" description="Polar residues" evidence="11">
    <location>
        <begin position="1352"/>
        <end position="1365"/>
    </location>
</feature>
<feature type="transmembrane region" description="Helical" evidence="12">
    <location>
        <begin position="151"/>
        <end position="173"/>
    </location>
</feature>
<dbReference type="Gene3D" id="3.90.550.10">
    <property type="entry name" value="Spore Coat Polysaccharide Biosynthesis Protein SpsA, Chain A"/>
    <property type="match status" value="1"/>
</dbReference>
<keyword evidence="8 12" id="KW-0472">Membrane</keyword>
<feature type="domain" description="Chitin synthase 4-like" evidence="13">
    <location>
        <begin position="345"/>
        <end position="427"/>
    </location>
</feature>
<dbReference type="SUPFAM" id="SSF53448">
    <property type="entry name" value="Nucleotide-diphospho-sugar transferases"/>
    <property type="match status" value="1"/>
</dbReference>
<dbReference type="Proteomes" id="UP000383932">
    <property type="component" value="Unassembled WGS sequence"/>
</dbReference>
<dbReference type="OrthoDB" id="370884at2759"/>
<comment type="subcellular location">
    <subcellularLocation>
        <location evidence="1">Cell membrane</location>
        <topology evidence="1">Multi-pass membrane protein</topology>
    </subcellularLocation>
</comment>
<evidence type="ECO:0000256" key="11">
    <source>
        <dbReference type="SAM" id="MobiDB-lite"/>
    </source>
</evidence>
<feature type="compositionally biased region" description="Low complexity" evidence="11">
    <location>
        <begin position="1377"/>
        <end position="1393"/>
    </location>
</feature>
<feature type="region of interest" description="Disordered" evidence="11">
    <location>
        <begin position="79"/>
        <end position="139"/>
    </location>
</feature>
<dbReference type="Pfam" id="PF22997">
    <property type="entry name" value="CHS4"/>
    <property type="match status" value="1"/>
</dbReference>
<dbReference type="GO" id="GO:0030428">
    <property type="term" value="C:cell septum"/>
    <property type="evidence" value="ECO:0007669"/>
    <property type="project" value="TreeGrafter"/>
</dbReference>
<dbReference type="InterPro" id="IPR029044">
    <property type="entry name" value="Nucleotide-diphossugar_trans"/>
</dbReference>
<evidence type="ECO:0000256" key="4">
    <source>
        <dbReference type="ARBA" id="ARBA00022676"/>
    </source>
</evidence>
<feature type="compositionally biased region" description="Polar residues" evidence="11">
    <location>
        <begin position="1162"/>
        <end position="1177"/>
    </location>
</feature>
<evidence type="ECO:0000256" key="9">
    <source>
        <dbReference type="ARBA" id="ARBA00023180"/>
    </source>
</evidence>
<evidence type="ECO:0000256" key="12">
    <source>
        <dbReference type="SAM" id="Phobius"/>
    </source>
</evidence>
<feature type="compositionally biased region" description="Pro residues" evidence="11">
    <location>
        <begin position="1"/>
        <end position="13"/>
    </location>
</feature>
<comment type="caution">
    <text evidence="14">The sequence shown here is derived from an EMBL/GenBank/DDBJ whole genome shotgun (WGS) entry which is preliminary data.</text>
</comment>
<evidence type="ECO:0000256" key="8">
    <source>
        <dbReference type="ARBA" id="ARBA00023136"/>
    </source>
</evidence>
<dbReference type="EC" id="2.4.1.16" evidence="2"/>
<feature type="region of interest" description="Disordered" evidence="11">
    <location>
        <begin position="515"/>
        <end position="596"/>
    </location>
</feature>
<feature type="compositionally biased region" description="Basic and acidic residues" evidence="11">
    <location>
        <begin position="50"/>
        <end position="61"/>
    </location>
</feature>
<feature type="compositionally biased region" description="Polar residues" evidence="11">
    <location>
        <begin position="556"/>
        <end position="565"/>
    </location>
</feature>
<feature type="region of interest" description="Disordered" evidence="11">
    <location>
        <begin position="1219"/>
        <end position="1408"/>
    </location>
</feature>
<keyword evidence="5" id="KW-0808">Transferase</keyword>
<protein>
    <recommendedName>
        <fullName evidence="2">chitin synthase</fullName>
        <ecNumber evidence="2">2.4.1.16</ecNumber>
    </recommendedName>
</protein>
<feature type="compositionally biased region" description="Basic and acidic residues" evidence="11">
    <location>
        <begin position="23"/>
        <end position="37"/>
    </location>
</feature>
<evidence type="ECO:0000256" key="6">
    <source>
        <dbReference type="ARBA" id="ARBA00022692"/>
    </source>
</evidence>
<evidence type="ECO:0000256" key="5">
    <source>
        <dbReference type="ARBA" id="ARBA00022679"/>
    </source>
</evidence>
<name>A0A5N5QNE9_9AGAM</name>
<evidence type="ECO:0000256" key="10">
    <source>
        <dbReference type="ARBA" id="ARBA00048014"/>
    </source>
</evidence>
<dbReference type="InterPro" id="IPR054295">
    <property type="entry name" value="CHS4-like_dom"/>
</dbReference>
<dbReference type="EMBL" id="SSOP01000043">
    <property type="protein sequence ID" value="KAB5593179.1"/>
    <property type="molecule type" value="Genomic_DNA"/>
</dbReference>
<feature type="transmembrane region" description="Helical" evidence="12">
    <location>
        <begin position="185"/>
        <end position="205"/>
    </location>
</feature>
<evidence type="ECO:0000256" key="2">
    <source>
        <dbReference type="ARBA" id="ARBA00012543"/>
    </source>
</evidence>
<keyword evidence="4" id="KW-0328">Glycosyltransferase</keyword>
<dbReference type="PANTHER" id="PTHR22914:SF16">
    <property type="entry name" value="CHITIN SYNTHASE 3"/>
    <property type="match status" value="1"/>
</dbReference>
<keyword evidence="15" id="KW-1185">Reference proteome</keyword>
<evidence type="ECO:0000256" key="7">
    <source>
        <dbReference type="ARBA" id="ARBA00022989"/>
    </source>
</evidence>
<feature type="transmembrane region" description="Helical" evidence="12">
    <location>
        <begin position="1063"/>
        <end position="1087"/>
    </location>
</feature>
<dbReference type="PANTHER" id="PTHR22914">
    <property type="entry name" value="CHITIN SYNTHASE"/>
    <property type="match status" value="1"/>
</dbReference>